<keyword evidence="3" id="KW-1185">Reference proteome</keyword>
<accession>D7EAI0</accession>
<gene>
    <name evidence="2" type="ordered locus">Metev_2152</name>
</gene>
<organism evidence="2 3">
    <name type="scientific">Methanohalobium evestigatum (strain ATCC BAA-1072 / DSM 3721 / NBRC 107634 / OCM 161 / Z-7303)</name>
    <dbReference type="NCBI Taxonomy" id="644295"/>
    <lineage>
        <taxon>Archaea</taxon>
        <taxon>Methanobacteriati</taxon>
        <taxon>Methanobacteriota</taxon>
        <taxon>Stenosarchaea group</taxon>
        <taxon>Methanomicrobia</taxon>
        <taxon>Methanosarcinales</taxon>
        <taxon>Methanosarcinaceae</taxon>
        <taxon>Methanohalobium</taxon>
    </lineage>
</organism>
<dbReference type="STRING" id="644295.Metev_2152"/>
<name>D7EAI0_METEZ</name>
<reference evidence="2 3" key="1">
    <citation type="submission" date="2010-06" db="EMBL/GenBank/DDBJ databases">
        <title>Complete sequence chromosome of Methanohalobium evestigatum Z-7303.</title>
        <authorList>
            <consortium name="US DOE Joint Genome Institute"/>
            <person name="Lucas S."/>
            <person name="Copeland A."/>
            <person name="Lapidus A."/>
            <person name="Cheng J.-F."/>
            <person name="Bruce D."/>
            <person name="Goodwin L."/>
            <person name="Pitluck S."/>
            <person name="Saunders E."/>
            <person name="Detter J.C."/>
            <person name="Han C."/>
            <person name="Tapia R."/>
            <person name="Land M."/>
            <person name="Hauser L."/>
            <person name="Kyrpides N."/>
            <person name="Mikhailova N."/>
            <person name="Sieprawska-Lupa M."/>
            <person name="Whitman W.B."/>
            <person name="Anderson I."/>
            <person name="Woyke T."/>
        </authorList>
    </citation>
    <scope>NUCLEOTIDE SEQUENCE [LARGE SCALE GENOMIC DNA]</scope>
    <source>
        <strain evidence="3">ATCC BAA-1072 / DSM 3721 / NBRC 107634 / OCM 161 / Z-7303</strain>
    </source>
</reference>
<sequence>MTNILDEINEDLNNIESIEEAIDMAISLEQQGREFYLEKASQIKNPGVKDMYEYLADEEKKHEQYLQQFKKDKQVSPVVEEEKAPDFKVSFSSEFDDRLDEIGVLLGALRLERKSEDFYKQLAEMTGDMEQKQFFKNIASVERGHYELIDGILDNATGFRMQT</sequence>
<evidence type="ECO:0000313" key="2">
    <source>
        <dbReference type="EMBL" id="ADI74979.1"/>
    </source>
</evidence>
<dbReference type="GO" id="GO:0046872">
    <property type="term" value="F:metal ion binding"/>
    <property type="evidence" value="ECO:0007669"/>
    <property type="project" value="InterPro"/>
</dbReference>
<dbReference type="PANTHER" id="PTHR33531">
    <property type="entry name" value="RUBRERYTHRIN SUBFAMILY"/>
    <property type="match status" value="1"/>
</dbReference>
<dbReference type="KEGG" id="mev:Metev_2152"/>
<protein>
    <submittedName>
        <fullName evidence="2">Rubrerythrin</fullName>
    </submittedName>
</protein>
<dbReference type="Gene3D" id="1.20.1260.10">
    <property type="match status" value="1"/>
</dbReference>
<dbReference type="HOGENOM" id="CLU_125830_2_0_2"/>
<dbReference type="EMBL" id="CP002069">
    <property type="protein sequence ID" value="ADI74979.1"/>
    <property type="molecule type" value="Genomic_DNA"/>
</dbReference>
<feature type="domain" description="Rubrerythrin diiron-binding" evidence="1">
    <location>
        <begin position="20"/>
        <end position="149"/>
    </location>
</feature>
<dbReference type="Proteomes" id="UP000000391">
    <property type="component" value="Chromosome"/>
</dbReference>
<dbReference type="PANTHER" id="PTHR33531:SF10">
    <property type="entry name" value="BLR7895 PROTEIN"/>
    <property type="match status" value="1"/>
</dbReference>
<dbReference type="OrthoDB" id="132738at2157"/>
<dbReference type="CDD" id="cd01045">
    <property type="entry name" value="Ferritin_like_AB"/>
    <property type="match status" value="1"/>
</dbReference>
<dbReference type="InterPro" id="IPR012347">
    <property type="entry name" value="Ferritin-like"/>
</dbReference>
<dbReference type="InterPro" id="IPR009078">
    <property type="entry name" value="Ferritin-like_SF"/>
</dbReference>
<dbReference type="GeneID" id="9347813"/>
<evidence type="ECO:0000259" key="1">
    <source>
        <dbReference type="Pfam" id="PF02915"/>
    </source>
</evidence>
<proteinExistence type="predicted"/>
<dbReference type="InterPro" id="IPR003251">
    <property type="entry name" value="Rr_diiron-bd_dom"/>
</dbReference>
<evidence type="ECO:0000313" key="3">
    <source>
        <dbReference type="Proteomes" id="UP000000391"/>
    </source>
</evidence>
<dbReference type="RefSeq" id="WP_013195544.1">
    <property type="nucleotide sequence ID" value="NC_014253.1"/>
</dbReference>
<dbReference type="Pfam" id="PF02915">
    <property type="entry name" value="Rubrerythrin"/>
    <property type="match status" value="1"/>
</dbReference>
<dbReference type="AlphaFoldDB" id="D7EAI0"/>
<dbReference type="GO" id="GO:0016491">
    <property type="term" value="F:oxidoreductase activity"/>
    <property type="evidence" value="ECO:0007669"/>
    <property type="project" value="InterPro"/>
</dbReference>
<dbReference type="SUPFAM" id="SSF47240">
    <property type="entry name" value="Ferritin-like"/>
    <property type="match status" value="1"/>
</dbReference>